<protein>
    <recommendedName>
        <fullName evidence="4">RING-type domain-containing protein</fullName>
    </recommendedName>
</protein>
<feature type="region of interest" description="Disordered" evidence="1">
    <location>
        <begin position="170"/>
        <end position="232"/>
    </location>
</feature>
<sequence>MSSSGPVQVIQADYINTILEHIENSGRRHDPGGVLSDPRGDCRNKKKKKAANENEENEEDEEGEEVEDPKEEFYEKYGIERTVFLHCGHIIGRDCYEAGSMDDDVDARKCLVCRKDNLCSGCSENTLYDDSFDPVSWPLNPATFNPYHEFRHRAGFTGVEKDPDAQKYCGHARPAFPRPQASRSRPVRTPTTPRAPAVPGSTSTGARPTSTPRGCAPSWPRSAASSSPRAVDIRDPHLATSIEAEMALERTCFEETLLADPRIAKLRQAVFKPCFQDGPPFWPWYETLKLQPADTMALFDLAWEHSQVFWDRMRQRLPVGWYRDGDDFLLHEVKYEHNPFGGIPIGKMMAAWVINDNDPKRVAYKNLMMLIGKDNMLEGVKAFNCTMVSPEYMELIDELANAKWPTAP</sequence>
<organism evidence="2 3">
    <name type="scientific">Apiospora phragmitis</name>
    <dbReference type="NCBI Taxonomy" id="2905665"/>
    <lineage>
        <taxon>Eukaryota</taxon>
        <taxon>Fungi</taxon>
        <taxon>Dikarya</taxon>
        <taxon>Ascomycota</taxon>
        <taxon>Pezizomycotina</taxon>
        <taxon>Sordariomycetes</taxon>
        <taxon>Xylariomycetidae</taxon>
        <taxon>Amphisphaeriales</taxon>
        <taxon>Apiosporaceae</taxon>
        <taxon>Apiospora</taxon>
    </lineage>
</organism>
<feature type="compositionally biased region" description="Basic and acidic residues" evidence="1">
    <location>
        <begin position="22"/>
        <end position="31"/>
    </location>
</feature>
<dbReference type="RefSeq" id="XP_066720286.1">
    <property type="nucleotide sequence ID" value="XM_066854431.1"/>
</dbReference>
<feature type="compositionally biased region" description="Low complexity" evidence="1">
    <location>
        <begin position="216"/>
        <end position="230"/>
    </location>
</feature>
<accession>A0ABR1W6U8</accession>
<name>A0ABR1W6U8_9PEZI</name>
<feature type="compositionally biased region" description="Low complexity" evidence="1">
    <location>
        <begin position="181"/>
        <end position="199"/>
    </location>
</feature>
<feature type="compositionally biased region" description="Acidic residues" evidence="1">
    <location>
        <begin position="53"/>
        <end position="70"/>
    </location>
</feature>
<dbReference type="Proteomes" id="UP001480595">
    <property type="component" value="Unassembled WGS sequence"/>
</dbReference>
<keyword evidence="3" id="KW-1185">Reference proteome</keyword>
<evidence type="ECO:0000313" key="2">
    <source>
        <dbReference type="EMBL" id="KAK8079215.1"/>
    </source>
</evidence>
<evidence type="ECO:0000256" key="1">
    <source>
        <dbReference type="SAM" id="MobiDB-lite"/>
    </source>
</evidence>
<evidence type="ECO:0000313" key="3">
    <source>
        <dbReference type="Proteomes" id="UP001480595"/>
    </source>
</evidence>
<feature type="region of interest" description="Disordered" evidence="1">
    <location>
        <begin position="22"/>
        <end position="70"/>
    </location>
</feature>
<gene>
    <name evidence="2" type="ORF">PG994_003022</name>
</gene>
<proteinExistence type="predicted"/>
<comment type="caution">
    <text evidence="2">The sequence shown here is derived from an EMBL/GenBank/DDBJ whole genome shotgun (WGS) entry which is preliminary data.</text>
</comment>
<dbReference type="EMBL" id="JAQQWL010000003">
    <property type="protein sequence ID" value="KAK8079215.1"/>
    <property type="molecule type" value="Genomic_DNA"/>
</dbReference>
<dbReference type="GeneID" id="92087494"/>
<reference evidence="2 3" key="1">
    <citation type="submission" date="2023-01" db="EMBL/GenBank/DDBJ databases">
        <title>Analysis of 21 Apiospora genomes using comparative genomics revels a genus with tremendous synthesis potential of carbohydrate active enzymes and secondary metabolites.</title>
        <authorList>
            <person name="Sorensen T."/>
        </authorList>
    </citation>
    <scope>NUCLEOTIDE SEQUENCE [LARGE SCALE GENOMIC DNA]</scope>
    <source>
        <strain evidence="2 3">CBS 135458</strain>
    </source>
</reference>
<feature type="compositionally biased region" description="Polar residues" evidence="1">
    <location>
        <begin position="200"/>
        <end position="212"/>
    </location>
</feature>
<evidence type="ECO:0008006" key="4">
    <source>
        <dbReference type="Google" id="ProtNLM"/>
    </source>
</evidence>